<evidence type="ECO:0000313" key="2">
    <source>
        <dbReference type="EMBL" id="AZB20226.1"/>
    </source>
</evidence>
<dbReference type="Proteomes" id="UP000269015">
    <property type="component" value="Chromosome"/>
</dbReference>
<sequence length="232" mass="27004">MTEKFQSVTSKINQPVTYFLTGILWLVIAIILIVVGIIAEDMYSNFRKYLQDDQGTFFILILAQFLLMFCFATLMIALTYRKEEKVQKAVINESGVTFYNSRDNIINTILYHELQQSGNSKADLFMYTTTGRYSKTYLKIYLKNTTGEIVLTSIDFNFEYVILSNQFEMYRQFLRGVQCFRPDLTISRQTIEEYSLTPDFPPVKNFEAFEYIIAGFFTLAILGLIYVVSLFI</sequence>
<feature type="transmembrane region" description="Helical" evidence="1">
    <location>
        <begin position="58"/>
        <end position="78"/>
    </location>
</feature>
<keyword evidence="1" id="KW-1133">Transmembrane helix</keyword>
<dbReference type="RefSeq" id="WP_060868770.1">
    <property type="nucleotide sequence ID" value="NZ_CP033930.1"/>
</dbReference>
<gene>
    <name evidence="2" type="ORF">EG352_21980</name>
</gene>
<feature type="transmembrane region" description="Helical" evidence="1">
    <location>
        <begin position="16"/>
        <end position="38"/>
    </location>
</feature>
<reference evidence="2 3" key="1">
    <citation type="submission" date="2018-11" db="EMBL/GenBank/DDBJ databases">
        <title>Proposal to divide the Flavobacteriaceae and reorganize its genera based on Amino Acid Identity values calculated from whole genome sequences.</title>
        <authorList>
            <person name="Nicholson A.C."/>
            <person name="Gulvik C.A."/>
            <person name="Whitney A.M."/>
            <person name="Humrighouse B.W."/>
            <person name="Bell M."/>
            <person name="Holmes B."/>
            <person name="Steigerwalt A.G."/>
            <person name="Villarma A."/>
            <person name="Sheth M."/>
            <person name="Batra D."/>
            <person name="Pryor J."/>
            <person name="Bernardet J.-F."/>
            <person name="Hugo C."/>
            <person name="Kampfer P."/>
            <person name="Newman J."/>
            <person name="McQuiston J.R."/>
        </authorList>
    </citation>
    <scope>NUCLEOTIDE SEQUENCE [LARGE SCALE GENOMIC DNA]</scope>
    <source>
        <strain evidence="2 3">H5559</strain>
    </source>
</reference>
<evidence type="ECO:0000256" key="1">
    <source>
        <dbReference type="SAM" id="Phobius"/>
    </source>
</evidence>
<dbReference type="AlphaFoldDB" id="A0AAD0Z002"/>
<name>A0AAD0Z002_CHRID</name>
<protein>
    <submittedName>
        <fullName evidence="2">Uncharacterized protein</fullName>
    </submittedName>
</protein>
<dbReference type="EMBL" id="CP033930">
    <property type="protein sequence ID" value="AZB20226.1"/>
    <property type="molecule type" value="Genomic_DNA"/>
</dbReference>
<keyword evidence="1" id="KW-0812">Transmembrane</keyword>
<proteinExistence type="predicted"/>
<accession>A0AAD0Z002</accession>
<keyword evidence="1" id="KW-0472">Membrane</keyword>
<feature type="transmembrane region" description="Helical" evidence="1">
    <location>
        <begin position="211"/>
        <end position="231"/>
    </location>
</feature>
<evidence type="ECO:0000313" key="3">
    <source>
        <dbReference type="Proteomes" id="UP000269015"/>
    </source>
</evidence>
<organism evidence="2 3">
    <name type="scientific">Chryseobacterium indologenes</name>
    <name type="common">Flavobacterium indologenes</name>
    <dbReference type="NCBI Taxonomy" id="253"/>
    <lineage>
        <taxon>Bacteria</taxon>
        <taxon>Pseudomonadati</taxon>
        <taxon>Bacteroidota</taxon>
        <taxon>Flavobacteriia</taxon>
        <taxon>Flavobacteriales</taxon>
        <taxon>Weeksellaceae</taxon>
        <taxon>Chryseobacterium group</taxon>
        <taxon>Chryseobacterium</taxon>
    </lineage>
</organism>